<dbReference type="Proteomes" id="UP000805704">
    <property type="component" value="Chromosome 21"/>
</dbReference>
<organism evidence="1 2">
    <name type="scientific">Nibea albiflora</name>
    <name type="common">Yellow drum</name>
    <name type="synonym">Corvina albiflora</name>
    <dbReference type="NCBI Taxonomy" id="240163"/>
    <lineage>
        <taxon>Eukaryota</taxon>
        <taxon>Metazoa</taxon>
        <taxon>Chordata</taxon>
        <taxon>Craniata</taxon>
        <taxon>Vertebrata</taxon>
        <taxon>Euteleostomi</taxon>
        <taxon>Actinopterygii</taxon>
        <taxon>Neopterygii</taxon>
        <taxon>Teleostei</taxon>
        <taxon>Neoteleostei</taxon>
        <taxon>Acanthomorphata</taxon>
        <taxon>Eupercaria</taxon>
        <taxon>Sciaenidae</taxon>
        <taxon>Nibea</taxon>
    </lineage>
</organism>
<dbReference type="EMBL" id="CM024809">
    <property type="protein sequence ID" value="KAG8005919.1"/>
    <property type="molecule type" value="Genomic_DNA"/>
</dbReference>
<comment type="caution">
    <text evidence="1">The sequence shown here is derived from an EMBL/GenBank/DDBJ whole genome shotgun (WGS) entry which is preliminary data.</text>
</comment>
<name>A0ACB7EV51_NIBAL</name>
<reference evidence="1" key="1">
    <citation type="submission" date="2020-04" db="EMBL/GenBank/DDBJ databases">
        <title>A chromosome-scale assembly and high-density genetic map of the yellow drum (Nibea albiflora) genome.</title>
        <authorList>
            <person name="Xu D."/>
            <person name="Zhang W."/>
            <person name="Chen R."/>
            <person name="Tan P."/>
            <person name="Wang L."/>
            <person name="Song H."/>
            <person name="Tian L."/>
            <person name="Zhu Q."/>
            <person name="Wang B."/>
        </authorList>
    </citation>
    <scope>NUCLEOTIDE SEQUENCE</scope>
    <source>
        <strain evidence="1">ZJHYS-2018</strain>
    </source>
</reference>
<evidence type="ECO:0000313" key="2">
    <source>
        <dbReference type="Proteomes" id="UP000805704"/>
    </source>
</evidence>
<proteinExistence type="predicted"/>
<evidence type="ECO:0000313" key="1">
    <source>
        <dbReference type="EMBL" id="KAG8005919.1"/>
    </source>
</evidence>
<sequence>MDLSEPDRAGQIRSDREFDDEEQTEKRRARRTEVSHFLPLLAAAAVAILVEGTVTYKQSASRCQHHRSVFLLSVC</sequence>
<gene>
    <name evidence="1" type="ORF">GBF38_004982</name>
</gene>
<protein>
    <submittedName>
        <fullName evidence="1">Uncharacterized protein</fullName>
    </submittedName>
</protein>
<keyword evidence="2" id="KW-1185">Reference proteome</keyword>
<accession>A0ACB7EV51</accession>